<dbReference type="RefSeq" id="WP_093255882.1">
    <property type="nucleotide sequence ID" value="NZ_FNQM01000021.1"/>
</dbReference>
<sequence>MEQDRATPNDPAAAAEVFYDGGCPLCRAEIAQYRRMRGAETIGWRDVSAGEAPAEITPELALARFHARRGDGELVSGFRAFLAVWRANPRLAPAARLLDRAPFTWAGEAAYRLFLRVRPLWRRQGAGRGGIA</sequence>
<dbReference type="Proteomes" id="UP000198703">
    <property type="component" value="Unassembled WGS sequence"/>
</dbReference>
<evidence type="ECO:0000313" key="1">
    <source>
        <dbReference type="EMBL" id="SEA95228.1"/>
    </source>
</evidence>
<proteinExistence type="predicted"/>
<keyword evidence="2" id="KW-1185">Reference proteome</keyword>
<organism evidence="1 2">
    <name type="scientific">Rubrimonas cliftonensis</name>
    <dbReference type="NCBI Taxonomy" id="89524"/>
    <lineage>
        <taxon>Bacteria</taxon>
        <taxon>Pseudomonadati</taxon>
        <taxon>Pseudomonadota</taxon>
        <taxon>Alphaproteobacteria</taxon>
        <taxon>Rhodobacterales</taxon>
        <taxon>Paracoccaceae</taxon>
        <taxon>Rubrimonas</taxon>
    </lineage>
</organism>
<evidence type="ECO:0008006" key="3">
    <source>
        <dbReference type="Google" id="ProtNLM"/>
    </source>
</evidence>
<dbReference type="Pfam" id="PF04134">
    <property type="entry name" value="DCC1-like"/>
    <property type="match status" value="1"/>
</dbReference>
<dbReference type="AlphaFoldDB" id="A0A1H4FEQ9"/>
<evidence type="ECO:0000313" key="2">
    <source>
        <dbReference type="Proteomes" id="UP000198703"/>
    </source>
</evidence>
<dbReference type="EMBL" id="FNQM01000021">
    <property type="protein sequence ID" value="SEA95228.1"/>
    <property type="molecule type" value="Genomic_DNA"/>
</dbReference>
<name>A0A1H4FEQ9_9RHOB</name>
<dbReference type="STRING" id="89524.SAMN05444370_12111"/>
<dbReference type="GO" id="GO:0015035">
    <property type="term" value="F:protein-disulfide reductase activity"/>
    <property type="evidence" value="ECO:0007669"/>
    <property type="project" value="InterPro"/>
</dbReference>
<accession>A0A1H4FEQ9</accession>
<dbReference type="OrthoDB" id="9801773at2"/>
<gene>
    <name evidence="1" type="ORF">SAMN05444370_12111</name>
</gene>
<protein>
    <recommendedName>
        <fullName evidence="3">DUF393 domain-containing protein</fullName>
    </recommendedName>
</protein>
<dbReference type="InterPro" id="IPR007263">
    <property type="entry name" value="DCC1-like"/>
</dbReference>
<reference evidence="1 2" key="1">
    <citation type="submission" date="2016-10" db="EMBL/GenBank/DDBJ databases">
        <authorList>
            <person name="de Groot N.N."/>
        </authorList>
    </citation>
    <scope>NUCLEOTIDE SEQUENCE [LARGE SCALE GENOMIC DNA]</scope>
    <source>
        <strain evidence="1 2">DSM 15345</strain>
    </source>
</reference>